<name>A0A978W267_ZIZJJ</name>
<evidence type="ECO:0000256" key="2">
    <source>
        <dbReference type="SAM" id="Phobius"/>
    </source>
</evidence>
<keyword evidence="2" id="KW-1133">Transmembrane helix</keyword>
<comment type="caution">
    <text evidence="4">The sequence shown here is derived from an EMBL/GenBank/DDBJ whole genome shotgun (WGS) entry which is preliminary data.</text>
</comment>
<dbReference type="Proteomes" id="UP000813462">
    <property type="component" value="Unassembled WGS sequence"/>
</dbReference>
<accession>A0A978W267</accession>
<evidence type="ECO:0000313" key="4">
    <source>
        <dbReference type="EMBL" id="KAH7546051.1"/>
    </source>
</evidence>
<dbReference type="EMBL" id="JAEACU010000001">
    <property type="protein sequence ID" value="KAH7546051.1"/>
    <property type="molecule type" value="Genomic_DNA"/>
</dbReference>
<protein>
    <recommendedName>
        <fullName evidence="6">Tropomyosin</fullName>
    </recommendedName>
</protein>
<keyword evidence="1" id="KW-0175">Coiled coil</keyword>
<feature type="transmembrane region" description="Helical" evidence="2">
    <location>
        <begin position="314"/>
        <end position="334"/>
    </location>
</feature>
<evidence type="ECO:0000313" key="5">
    <source>
        <dbReference type="Proteomes" id="UP000813462"/>
    </source>
</evidence>
<reference evidence="4" key="1">
    <citation type="journal article" date="2021" name="Front. Plant Sci.">
        <title>Chromosome-Scale Genome Assembly for Chinese Sour Jujube and Insights Into Its Genome Evolution and Domestication Signature.</title>
        <authorList>
            <person name="Shen L.-Y."/>
            <person name="Luo H."/>
            <person name="Wang X.-L."/>
            <person name="Wang X.-M."/>
            <person name="Qiu X.-J."/>
            <person name="Liu H."/>
            <person name="Zhou S.-S."/>
            <person name="Jia K.-H."/>
            <person name="Nie S."/>
            <person name="Bao Y.-T."/>
            <person name="Zhang R.-G."/>
            <person name="Yun Q.-Z."/>
            <person name="Chai Y.-H."/>
            <person name="Lu J.-Y."/>
            <person name="Li Y."/>
            <person name="Zhao S.-W."/>
            <person name="Mao J.-F."/>
            <person name="Jia S.-G."/>
            <person name="Mao Y.-M."/>
        </authorList>
    </citation>
    <scope>NUCLEOTIDE SEQUENCE</scope>
    <source>
        <strain evidence="4">AT0</strain>
        <tissue evidence="4">Leaf</tissue>
    </source>
</reference>
<feature type="signal peptide" evidence="3">
    <location>
        <begin position="1"/>
        <end position="24"/>
    </location>
</feature>
<keyword evidence="2" id="KW-0472">Membrane</keyword>
<evidence type="ECO:0000256" key="3">
    <source>
        <dbReference type="SAM" id="SignalP"/>
    </source>
</evidence>
<feature type="chain" id="PRO_5037562006" description="Tropomyosin" evidence="3">
    <location>
        <begin position="25"/>
        <end position="339"/>
    </location>
</feature>
<dbReference type="PANTHER" id="PTHR34360">
    <property type="entry name" value="OS08G0519400 PROTEIN"/>
    <property type="match status" value="1"/>
</dbReference>
<dbReference type="Gene3D" id="1.10.287.1490">
    <property type="match status" value="1"/>
</dbReference>
<evidence type="ECO:0000256" key="1">
    <source>
        <dbReference type="SAM" id="Coils"/>
    </source>
</evidence>
<dbReference type="PANTHER" id="PTHR34360:SF2">
    <property type="entry name" value="MYOSIN HEAVY CHAIN-LIKE PROTEIN"/>
    <property type="match status" value="1"/>
</dbReference>
<dbReference type="AlphaFoldDB" id="A0A978W267"/>
<keyword evidence="2" id="KW-0812">Transmembrane</keyword>
<feature type="coiled-coil region" evidence="1">
    <location>
        <begin position="135"/>
        <end position="183"/>
    </location>
</feature>
<feature type="coiled-coil region" evidence="1">
    <location>
        <begin position="44"/>
        <end position="99"/>
    </location>
</feature>
<evidence type="ECO:0008006" key="6">
    <source>
        <dbReference type="Google" id="ProtNLM"/>
    </source>
</evidence>
<keyword evidence="3" id="KW-0732">Signal</keyword>
<sequence>MAIAQSLLLSVLLALSSSCLVVLSETTASSTGHSNNENISVSELQKIKLKIAHLEAVLEETIQKLNEKAHYIEEQEKLIQQMSRKIDVLQSEVLKLRSDSLHADRTLYALEEEVQHLWAASRKNNFDIHVLASKAQDAEDRLETVSSRVEKMSDIVTEQWMEIQRLEQALHITQTRALRARRQISYSRCSFLKFINQLSGDHLQKVHGILDPYIFWKGSTFNSYFSQGLHQLKKVFDVTKKYHHKVCTRISHFLLSSFSFVDNIFSSTAKDFNILMFLVQCPSHSTLGRLQLQRFIKKEMEKNEFTASLANSELVFFLASALITFPIISGWMFLSSQLR</sequence>
<organism evidence="4 5">
    <name type="scientific">Ziziphus jujuba var. spinosa</name>
    <dbReference type="NCBI Taxonomy" id="714518"/>
    <lineage>
        <taxon>Eukaryota</taxon>
        <taxon>Viridiplantae</taxon>
        <taxon>Streptophyta</taxon>
        <taxon>Embryophyta</taxon>
        <taxon>Tracheophyta</taxon>
        <taxon>Spermatophyta</taxon>
        <taxon>Magnoliopsida</taxon>
        <taxon>eudicotyledons</taxon>
        <taxon>Gunneridae</taxon>
        <taxon>Pentapetalae</taxon>
        <taxon>rosids</taxon>
        <taxon>fabids</taxon>
        <taxon>Rosales</taxon>
        <taxon>Rhamnaceae</taxon>
        <taxon>Paliureae</taxon>
        <taxon>Ziziphus</taxon>
    </lineage>
</organism>
<proteinExistence type="predicted"/>
<gene>
    <name evidence="4" type="ORF">FEM48_Zijuj01G0159600</name>
</gene>